<proteinExistence type="predicted"/>
<dbReference type="EMBL" id="AZGF01000014">
    <property type="protein sequence ID" value="KRM11814.1"/>
    <property type="molecule type" value="Genomic_DNA"/>
</dbReference>
<gene>
    <name evidence="1" type="ORF">FD16_GL000484</name>
</gene>
<organism evidence="1 2">
    <name type="scientific">Paucilactobacillus suebicus DSM 5007 = KCTC 3549</name>
    <dbReference type="NCBI Taxonomy" id="1423807"/>
    <lineage>
        <taxon>Bacteria</taxon>
        <taxon>Bacillati</taxon>
        <taxon>Bacillota</taxon>
        <taxon>Bacilli</taxon>
        <taxon>Lactobacillales</taxon>
        <taxon>Lactobacillaceae</taxon>
        <taxon>Paucilactobacillus</taxon>
    </lineage>
</organism>
<comment type="caution">
    <text evidence="1">The sequence shown here is derived from an EMBL/GenBank/DDBJ whole genome shotgun (WGS) entry which is preliminary data.</text>
</comment>
<dbReference type="Proteomes" id="UP000051820">
    <property type="component" value="Unassembled WGS sequence"/>
</dbReference>
<evidence type="ECO:0000313" key="1">
    <source>
        <dbReference type="EMBL" id="KRM11814.1"/>
    </source>
</evidence>
<dbReference type="PATRIC" id="fig|1423807.3.peg.492"/>
<reference evidence="1 2" key="1">
    <citation type="journal article" date="2015" name="Genome Announc.">
        <title>Expanding the biotechnology potential of lactobacilli through comparative genomics of 213 strains and associated genera.</title>
        <authorList>
            <person name="Sun Z."/>
            <person name="Harris H.M."/>
            <person name="McCann A."/>
            <person name="Guo C."/>
            <person name="Argimon S."/>
            <person name="Zhang W."/>
            <person name="Yang X."/>
            <person name="Jeffery I.B."/>
            <person name="Cooney J.C."/>
            <person name="Kagawa T.F."/>
            <person name="Liu W."/>
            <person name="Song Y."/>
            <person name="Salvetti E."/>
            <person name="Wrobel A."/>
            <person name="Rasinkangas P."/>
            <person name="Parkhill J."/>
            <person name="Rea M.C."/>
            <person name="O'Sullivan O."/>
            <person name="Ritari J."/>
            <person name="Douillard F.P."/>
            <person name="Paul Ross R."/>
            <person name="Yang R."/>
            <person name="Briner A.E."/>
            <person name="Felis G.E."/>
            <person name="de Vos W.M."/>
            <person name="Barrangou R."/>
            <person name="Klaenhammer T.R."/>
            <person name="Caufield P.W."/>
            <person name="Cui Y."/>
            <person name="Zhang H."/>
            <person name="O'Toole P.W."/>
        </authorList>
    </citation>
    <scope>NUCLEOTIDE SEQUENCE [LARGE SCALE GENOMIC DNA]</scope>
    <source>
        <strain evidence="1 2">DSM 5007</strain>
    </source>
</reference>
<dbReference type="RefSeq" id="WP_010622656.1">
    <property type="nucleotide sequence ID" value="NZ_AZGF01000014.1"/>
</dbReference>
<evidence type="ECO:0000313" key="2">
    <source>
        <dbReference type="Proteomes" id="UP000051820"/>
    </source>
</evidence>
<dbReference type="AlphaFoldDB" id="A0A0R1W9N0"/>
<accession>A0A0R1W9N0</accession>
<protein>
    <submittedName>
        <fullName evidence="1">Uncharacterized protein</fullName>
    </submittedName>
</protein>
<keyword evidence="2" id="KW-1185">Reference proteome</keyword>
<name>A0A0R1W9N0_9LACO</name>
<sequence length="128" mass="15071">MNYNVSYNDYIMTVKNDLNTYQKILLSKGLSEDDLETIRNTSDIYKLPWRIIRPMTKAYMELQIATMSQDDQFVLLKSKIIRLLSDETDGSEEGKMMEDLFLLLSDDMAANVRLYNNYKVLKHDQKEN</sequence>